<protein>
    <submittedName>
        <fullName evidence="2">Uncharacterized protein</fullName>
    </submittedName>
</protein>
<proteinExistence type="predicted"/>
<feature type="region of interest" description="Disordered" evidence="1">
    <location>
        <begin position="1"/>
        <end position="22"/>
    </location>
</feature>
<sequence length="145" mass="16505">MVRDSLGRIPRHRLSYGEPGKEETCARSGRHRKYDRRCRKLLLGFLPVRRRNTRVVKRRHIRKFVPVLFAVFLFSLRGCLQLRHGASGDTPRVSSFLKRGGLVVGVGSGDWLKAPLCPTMPCGPLWPSVSHNDPRLLPSLKERVV</sequence>
<name>A0A836AKJ5_SHEEP</name>
<dbReference type="EMBL" id="JAEMGP010000003">
    <property type="protein sequence ID" value="KAG5212370.1"/>
    <property type="molecule type" value="Genomic_DNA"/>
</dbReference>
<reference evidence="2 3" key="1">
    <citation type="submission" date="2020-12" db="EMBL/GenBank/DDBJ databases">
        <title>De novo assembly of Tibetan sheep genome.</title>
        <authorList>
            <person name="Li X."/>
        </authorList>
    </citation>
    <scope>NUCLEOTIDE SEQUENCE [LARGE SCALE GENOMIC DNA]</scope>
    <source>
        <tissue evidence="2">Heart</tissue>
    </source>
</reference>
<organism evidence="2 3">
    <name type="scientific">Ovis aries</name>
    <name type="common">Sheep</name>
    <dbReference type="NCBI Taxonomy" id="9940"/>
    <lineage>
        <taxon>Eukaryota</taxon>
        <taxon>Metazoa</taxon>
        <taxon>Chordata</taxon>
        <taxon>Craniata</taxon>
        <taxon>Vertebrata</taxon>
        <taxon>Euteleostomi</taxon>
        <taxon>Mammalia</taxon>
        <taxon>Eutheria</taxon>
        <taxon>Laurasiatheria</taxon>
        <taxon>Artiodactyla</taxon>
        <taxon>Ruminantia</taxon>
        <taxon>Pecora</taxon>
        <taxon>Bovidae</taxon>
        <taxon>Caprinae</taxon>
        <taxon>Ovis</taxon>
    </lineage>
</organism>
<evidence type="ECO:0000313" key="2">
    <source>
        <dbReference type="EMBL" id="KAG5212370.1"/>
    </source>
</evidence>
<accession>A0A836AKJ5</accession>
<evidence type="ECO:0000313" key="3">
    <source>
        <dbReference type="Proteomes" id="UP000664991"/>
    </source>
</evidence>
<comment type="caution">
    <text evidence="2">The sequence shown here is derived from an EMBL/GenBank/DDBJ whole genome shotgun (WGS) entry which is preliminary data.</text>
</comment>
<dbReference type="Proteomes" id="UP000664991">
    <property type="component" value="Unassembled WGS sequence"/>
</dbReference>
<dbReference type="AlphaFoldDB" id="A0A836AKJ5"/>
<gene>
    <name evidence="2" type="ORF">JEQ12_014799</name>
</gene>
<evidence type="ECO:0000256" key="1">
    <source>
        <dbReference type="SAM" id="MobiDB-lite"/>
    </source>
</evidence>